<evidence type="ECO:0000256" key="2">
    <source>
        <dbReference type="ARBA" id="ARBA00022475"/>
    </source>
</evidence>
<accession>A0AAU9VIR3</accession>
<keyword evidence="13" id="KW-0407">Ion channel</keyword>
<feature type="transmembrane region" description="Helical" evidence="16">
    <location>
        <begin position="555"/>
        <end position="574"/>
    </location>
</feature>
<evidence type="ECO:0000256" key="13">
    <source>
        <dbReference type="ARBA" id="ARBA00023303"/>
    </source>
</evidence>
<keyword evidence="7" id="KW-0406">Ion transport</keyword>
<keyword evidence="5 16" id="KW-1133">Transmembrane helix</keyword>
<dbReference type="FunFam" id="3.40.190.10:FF:000024">
    <property type="entry name" value="Glutamate receptor, ionotropic, delta 1"/>
    <property type="match status" value="2"/>
</dbReference>
<evidence type="ECO:0000259" key="18">
    <source>
        <dbReference type="SMART" id="SM00918"/>
    </source>
</evidence>
<evidence type="ECO:0000256" key="1">
    <source>
        <dbReference type="ARBA" id="ARBA00022448"/>
    </source>
</evidence>
<evidence type="ECO:0000313" key="20">
    <source>
        <dbReference type="Proteomes" id="UP001159428"/>
    </source>
</evidence>
<keyword evidence="8 16" id="KW-0472">Membrane</keyword>
<feature type="region of interest" description="Disordered" evidence="15">
    <location>
        <begin position="1845"/>
        <end position="1864"/>
    </location>
</feature>
<feature type="transmembrane region" description="Helical" evidence="16">
    <location>
        <begin position="642"/>
        <end position="663"/>
    </location>
</feature>
<feature type="transmembrane region" description="Helical" evidence="16">
    <location>
        <begin position="833"/>
        <end position="854"/>
    </location>
</feature>
<keyword evidence="3 16" id="KW-0812">Transmembrane</keyword>
<feature type="transmembrane region" description="Helical" evidence="16">
    <location>
        <begin position="606"/>
        <end position="622"/>
    </location>
</feature>
<feature type="transmembrane region" description="Helical" evidence="16">
    <location>
        <begin position="1467"/>
        <end position="1486"/>
    </location>
</feature>
<dbReference type="SMART" id="SM00918">
    <property type="entry name" value="Lig_chan-Glu_bd"/>
    <property type="match status" value="2"/>
</dbReference>
<dbReference type="Gene3D" id="1.10.287.70">
    <property type="match status" value="2"/>
</dbReference>
<comment type="caution">
    <text evidence="19">The sequence shown here is derived from an EMBL/GenBank/DDBJ whole genome shotgun (WGS) entry which is preliminary data.</text>
</comment>
<keyword evidence="12" id="KW-1071">Ligand-gated ion channel</keyword>
<comment type="subcellular location">
    <subcellularLocation>
        <location evidence="14">Postsynaptic cell membrane</location>
        <topology evidence="14">Multi-pass membrane protein</topology>
    </subcellularLocation>
</comment>
<dbReference type="Pfam" id="PF10613">
    <property type="entry name" value="Lig_chan-Glu_bd"/>
    <property type="match status" value="2"/>
</dbReference>
<evidence type="ECO:0000256" key="4">
    <source>
        <dbReference type="ARBA" id="ARBA00022729"/>
    </source>
</evidence>
<dbReference type="InterPro" id="IPR028082">
    <property type="entry name" value="Peripla_BP_I"/>
</dbReference>
<evidence type="ECO:0000256" key="3">
    <source>
        <dbReference type="ARBA" id="ARBA00022692"/>
    </source>
</evidence>
<dbReference type="Gene3D" id="3.40.50.2300">
    <property type="match status" value="4"/>
</dbReference>
<keyword evidence="6" id="KW-0770">Synapse</keyword>
<dbReference type="GO" id="GO:0015276">
    <property type="term" value="F:ligand-gated monoatomic ion channel activity"/>
    <property type="evidence" value="ECO:0007669"/>
    <property type="project" value="InterPro"/>
</dbReference>
<dbReference type="Gene3D" id="3.40.190.10">
    <property type="entry name" value="Periplasmic binding protein-like II"/>
    <property type="match status" value="2"/>
</dbReference>
<dbReference type="PANTHER" id="PTHR18966">
    <property type="entry name" value="IONOTROPIC GLUTAMATE RECEPTOR"/>
    <property type="match status" value="1"/>
</dbReference>
<evidence type="ECO:0000256" key="7">
    <source>
        <dbReference type="ARBA" id="ARBA00023065"/>
    </source>
</evidence>
<keyword evidence="1" id="KW-0813">Transport</keyword>
<dbReference type="GO" id="GO:0045211">
    <property type="term" value="C:postsynaptic membrane"/>
    <property type="evidence" value="ECO:0007669"/>
    <property type="project" value="UniProtKB-SubCell"/>
</dbReference>
<gene>
    <name evidence="19" type="ORF">PMEA_00000791</name>
</gene>
<evidence type="ECO:0000256" key="6">
    <source>
        <dbReference type="ARBA" id="ARBA00023018"/>
    </source>
</evidence>
<keyword evidence="20" id="KW-1185">Reference proteome</keyword>
<keyword evidence="11" id="KW-0628">Postsynaptic cell membrane</keyword>
<feature type="transmembrane region" description="Helical" evidence="16">
    <location>
        <begin position="1740"/>
        <end position="1764"/>
    </location>
</feature>
<dbReference type="FunFam" id="1.10.287.70:FF:000143">
    <property type="entry name" value="Probable glutamate receptor"/>
    <property type="match status" value="2"/>
</dbReference>
<evidence type="ECO:0000256" key="8">
    <source>
        <dbReference type="ARBA" id="ARBA00023136"/>
    </source>
</evidence>
<evidence type="ECO:0000256" key="14">
    <source>
        <dbReference type="ARBA" id="ARBA00034104"/>
    </source>
</evidence>
<dbReference type="Proteomes" id="UP001159428">
    <property type="component" value="Unassembled WGS sequence"/>
</dbReference>
<sequence>MFIMVAYFQNIPVSGSAAVAPPEFLTIGYPRVDYEDAFRLAIDTINSNNSILPSTKLRVIVNKTATLNAFKNIEMVQYLIKKGVVAIVGPLTSTGVKFTQPYCAGFHIPQLAPVATDPTFSFTSANFPFLVRLSPSDTIQCQALAGLISYYNWSQISLLTSKDDYGINGLLALKDIANQKGWKISANEHFDPISDYASLDVSPQLEAIRKTHTRIVVLNTMARYTVVVLTQAFNIGMLKDWVWIVTDGSTNTDWSLIPGDYPLHEFYGVIGTRPSSGSGKLYTEFSRVWKSERRSGVSIPGGKSYDSALVIGAALNKMIKDGFEVKEVSLEFDFEGEVSTRPWPPGQRLMDYIKNVSTDGLMTSLSFEENGSPTYAEYDIVNLGRTGFIQVGHWNSRNGIVMDPRQPVIWLSGSINVPTDTSTVVENTTIRVVTVIEKPFVFIKKSSTGEKTYAGLCIDLLDKLKEKMKFRYTIEESPNNVYGAPDIFTGEWSGMVRQLIDNKADLAIGPFTISSSRQTVIDFTQPYMDVGLSIIMRKEEDSEYKVFSFLRPFDFNLWLAIVSTTLGVGVFLWVHSTFSPYGYHGRVAQAKSTRSISKDDIKAKDNLRFFNAIWSSFAYYVSQGPDVLHPVSLSGRMAVGVWWFAVLIIGATYTANLASFLIVQRFQTPIQSVEDLARQTKIEYGIPGNGQTQTYFQTSSIPTYVTMWEFMKSSGTILRNSSEGIKRVRGGNFAFIFDSAVLEYHVHQPPCNTLYMVGRVFGKFGYGFGLAKNSPFTHQFSINVLELRQKGYMETMKSKWLVGTCQNDESNADTSSSINTSGDVLTFTDLSGVFYCVLFGMACSLLVLLVELFVEAHKDTKQNQKEARVEALKRRVWASWRAYQGPGRTITSSVDPEDASRCFQTRDCSNSAPRMDSINELVIDDIKKKKNGELNGLKRKETKPRASPSHRRRAIFENERLIKSFLVAIEDVNRDPNVLPGIKLEASINMTKPLDAFDNLKAAQYLIQQGVVAIVGPMRSSDVKYTQPYFSGFHIPQFAPVATDPTFTSTPANFPYLVRMSPSDTIQCQALAGIMKHYNWSQFALLVSKDDYGINGVLALKDEAYKRGWIVLAHEHFEPVSDPNSLDVIKQLKWIRQTGTRIVVLNCYLRYSRQILKQAGDLGMTTDWAWIITDAQTGRDWQTLGGDFVLNQFYGVMGTRLAFGEGSRYKEVAQEWKSHEYGELDVVTGKCYDAVLALASALHYMTLDGYDVSGDKLKFEFGKGSVRTSGIMNDLEFIGDGSPTFQEFDIVNLGRTGFVKVGKWTPSEGVVMFPEKPVLWLSQSLEAPSDRADTVENISIRVVAVIQPPFVEEKVAKTGEIIYTGFCIELLDRLQQDMKFRYRIEVLPSNQYGSWDVFSQKWNGIIEHLIERKADLAIGPLSVSSQRQIAVDFTQPFMHLGLSILIESKVNVDYKMFSFLKPFNTSLWLAIVAGTILVGFFLWLYATFSPRGYHGRIAQLRDQNSVRDDHWSTKDCLRLFESAWSSFSYTVGQGADVAHPQSTSGRVIIAFWWFAMLIISASYTANLASFLVTDVFETPINSLEDLAAQTKIKYGCAKDSHTMAFFQMSRVPTYAKMWAFMKRHDTLVENVTEGIRRARKGGYAFISESAVLDYYTEQRPCNTLTTIGRVFGKFGYGFGLPKNSPFTHQFSVKILELRQKGFLKLLRERWLQGVCETTLQESSDTSFTGDVLVFKDMAGAFYAVFFGLAFSLIILLIELTWAAYNDHKQGQTFSLVQGFQDRVVKSWKNKRGKSLSRYKYNSKADTNWSIALQQLQTLLPKKEGVEDKPKIGNRDELQAKRGLQQNYDATEHVNQHKSTPSAYI</sequence>
<proteinExistence type="predicted"/>
<dbReference type="Pfam" id="PF01094">
    <property type="entry name" value="ANF_receptor"/>
    <property type="match status" value="2"/>
</dbReference>
<dbReference type="EMBL" id="CALNXJ010000001">
    <property type="protein sequence ID" value="CAH3031063.1"/>
    <property type="molecule type" value="Genomic_DNA"/>
</dbReference>
<dbReference type="FunFam" id="3.40.190.10:FF:000060">
    <property type="entry name" value="Glutamate receptor ionotropic, kainate 1"/>
    <property type="match status" value="2"/>
</dbReference>
<evidence type="ECO:0000259" key="17">
    <source>
        <dbReference type="SMART" id="SM00079"/>
    </source>
</evidence>
<keyword evidence="9" id="KW-0675">Receptor</keyword>
<dbReference type="Pfam" id="PF00060">
    <property type="entry name" value="Lig_chan"/>
    <property type="match status" value="2"/>
</dbReference>
<feature type="transmembrane region" description="Helical" evidence="16">
    <location>
        <begin position="1550"/>
        <end position="1572"/>
    </location>
</feature>
<dbReference type="InterPro" id="IPR001320">
    <property type="entry name" value="Iontro_rcpt_C"/>
</dbReference>
<feature type="domain" description="Ionotropic glutamate receptor L-glutamate and glycine-binding" evidence="18">
    <location>
        <begin position="439"/>
        <end position="501"/>
    </location>
</feature>
<organism evidence="19 20">
    <name type="scientific">Pocillopora meandrina</name>
    <dbReference type="NCBI Taxonomy" id="46732"/>
    <lineage>
        <taxon>Eukaryota</taxon>
        <taxon>Metazoa</taxon>
        <taxon>Cnidaria</taxon>
        <taxon>Anthozoa</taxon>
        <taxon>Hexacorallia</taxon>
        <taxon>Scleractinia</taxon>
        <taxon>Astrocoeniina</taxon>
        <taxon>Pocilloporidae</taxon>
        <taxon>Pocillopora</taxon>
    </lineage>
</organism>
<evidence type="ECO:0000256" key="10">
    <source>
        <dbReference type="ARBA" id="ARBA00023180"/>
    </source>
</evidence>
<keyword evidence="4" id="KW-0732">Signal</keyword>
<keyword evidence="2" id="KW-1003">Cell membrane</keyword>
<keyword evidence="10" id="KW-0325">Glycoprotein</keyword>
<dbReference type="InterPro" id="IPR000337">
    <property type="entry name" value="GPCR_3"/>
</dbReference>
<feature type="domain" description="Ionotropic glutamate receptor C-terminal" evidence="17">
    <location>
        <begin position="1339"/>
        <end position="1713"/>
    </location>
</feature>
<dbReference type="InterPro" id="IPR001828">
    <property type="entry name" value="ANF_lig-bd_rcpt"/>
</dbReference>
<evidence type="ECO:0000256" key="9">
    <source>
        <dbReference type="ARBA" id="ARBA00023170"/>
    </source>
</evidence>
<evidence type="ECO:0000256" key="16">
    <source>
        <dbReference type="SAM" id="Phobius"/>
    </source>
</evidence>
<evidence type="ECO:0000256" key="5">
    <source>
        <dbReference type="ARBA" id="ARBA00022989"/>
    </source>
</evidence>
<name>A0AAU9VIR3_9CNID</name>
<evidence type="ECO:0000256" key="15">
    <source>
        <dbReference type="SAM" id="MobiDB-lite"/>
    </source>
</evidence>
<dbReference type="GO" id="GO:0004930">
    <property type="term" value="F:G protein-coupled receptor activity"/>
    <property type="evidence" value="ECO:0007669"/>
    <property type="project" value="InterPro"/>
</dbReference>
<evidence type="ECO:0000256" key="12">
    <source>
        <dbReference type="ARBA" id="ARBA00023286"/>
    </source>
</evidence>
<dbReference type="SMART" id="SM00079">
    <property type="entry name" value="PBPe"/>
    <property type="match status" value="2"/>
</dbReference>
<evidence type="ECO:0000313" key="19">
    <source>
        <dbReference type="EMBL" id="CAH3031063.1"/>
    </source>
</evidence>
<dbReference type="InterPro" id="IPR015683">
    <property type="entry name" value="Ionotropic_Glu_rcpt"/>
</dbReference>
<evidence type="ECO:0000256" key="11">
    <source>
        <dbReference type="ARBA" id="ARBA00023257"/>
    </source>
</evidence>
<protein>
    <submittedName>
        <fullName evidence="19">Uncharacterized protein</fullName>
    </submittedName>
</protein>
<dbReference type="InterPro" id="IPR019594">
    <property type="entry name" value="Glu/Gly-bd"/>
</dbReference>
<reference evidence="19 20" key="1">
    <citation type="submission" date="2022-05" db="EMBL/GenBank/DDBJ databases">
        <authorList>
            <consortium name="Genoscope - CEA"/>
            <person name="William W."/>
        </authorList>
    </citation>
    <scope>NUCLEOTIDE SEQUENCE [LARGE SCALE GENOMIC DNA]</scope>
</reference>
<dbReference type="SUPFAM" id="SSF53850">
    <property type="entry name" value="Periplasmic binding protein-like II"/>
    <property type="match status" value="2"/>
</dbReference>
<dbReference type="PRINTS" id="PR00248">
    <property type="entry name" value="GPCRMGR"/>
</dbReference>
<feature type="domain" description="Ionotropic glutamate receptor C-terminal" evidence="17">
    <location>
        <begin position="429"/>
        <end position="803"/>
    </location>
</feature>
<dbReference type="SUPFAM" id="SSF53822">
    <property type="entry name" value="Periplasmic binding protein-like I"/>
    <property type="match status" value="2"/>
</dbReference>
<feature type="domain" description="Ionotropic glutamate receptor L-glutamate and glycine-binding" evidence="18">
    <location>
        <begin position="1349"/>
        <end position="1411"/>
    </location>
</feature>